<evidence type="ECO:0000313" key="11">
    <source>
        <dbReference type="EMBL" id="MBC8547392.1"/>
    </source>
</evidence>
<dbReference type="Gene3D" id="1.10.238.260">
    <property type="match status" value="1"/>
</dbReference>
<dbReference type="GO" id="GO:0003852">
    <property type="term" value="F:2-isopropylmalate synthase activity"/>
    <property type="evidence" value="ECO:0007669"/>
    <property type="project" value="InterPro"/>
</dbReference>
<accession>A0A926E0Z6</accession>
<organism evidence="11 12">
    <name type="scientific">Ligaoa zhengdingensis</name>
    <dbReference type="NCBI Taxonomy" id="2763658"/>
    <lineage>
        <taxon>Bacteria</taxon>
        <taxon>Bacillati</taxon>
        <taxon>Bacillota</taxon>
        <taxon>Clostridia</taxon>
        <taxon>Eubacteriales</taxon>
        <taxon>Oscillospiraceae</taxon>
        <taxon>Ligaoa</taxon>
    </lineage>
</organism>
<dbReference type="CDD" id="cd07941">
    <property type="entry name" value="DRE_TIM_LeuA3"/>
    <property type="match status" value="1"/>
</dbReference>
<proteinExistence type="inferred from homology"/>
<dbReference type="SMART" id="SM00917">
    <property type="entry name" value="LeuA_dimer"/>
    <property type="match status" value="1"/>
</dbReference>
<dbReference type="InterPro" id="IPR005675">
    <property type="entry name" value="Citramal_synthase"/>
</dbReference>
<dbReference type="Pfam" id="PF22617">
    <property type="entry name" value="HCS_D2"/>
    <property type="match status" value="1"/>
</dbReference>
<dbReference type="EC" id="2.3.3.21" evidence="8"/>
<dbReference type="SUPFAM" id="SSF51569">
    <property type="entry name" value="Aldolase"/>
    <property type="match status" value="1"/>
</dbReference>
<keyword evidence="4" id="KW-0412">Isoleucine biosynthesis</keyword>
<dbReference type="NCBIfam" id="TIGR00977">
    <property type="entry name" value="citramal_synth"/>
    <property type="match status" value="1"/>
</dbReference>
<dbReference type="InterPro" id="IPR036230">
    <property type="entry name" value="LeuA_allosteric_dom_sf"/>
</dbReference>
<dbReference type="Pfam" id="PF00682">
    <property type="entry name" value="HMGL-like"/>
    <property type="match status" value="1"/>
</dbReference>
<comment type="similarity">
    <text evidence="2 9">Belongs to the alpha-IPM synthase/homocitrate synthase family.</text>
</comment>
<evidence type="ECO:0000256" key="1">
    <source>
        <dbReference type="ARBA" id="ARBA00004743"/>
    </source>
</evidence>
<gene>
    <name evidence="11" type="ORF">H8711_10690</name>
</gene>
<dbReference type="PANTHER" id="PTHR43538:SF1">
    <property type="entry name" value="(R)-CITRAMALATE SYNTHASE"/>
    <property type="match status" value="1"/>
</dbReference>
<comment type="catalytic activity">
    <reaction evidence="7">
        <text>pyruvate + acetyl-CoA + H2O = (3R)-citramalate + CoA + H(+)</text>
        <dbReference type="Rhea" id="RHEA:19045"/>
        <dbReference type="ChEBI" id="CHEBI:15361"/>
        <dbReference type="ChEBI" id="CHEBI:15377"/>
        <dbReference type="ChEBI" id="CHEBI:15378"/>
        <dbReference type="ChEBI" id="CHEBI:30934"/>
        <dbReference type="ChEBI" id="CHEBI:57287"/>
        <dbReference type="ChEBI" id="CHEBI:57288"/>
        <dbReference type="EC" id="2.3.3.21"/>
    </reaction>
</comment>
<dbReference type="Proteomes" id="UP000653127">
    <property type="component" value="Unassembled WGS sequence"/>
</dbReference>
<dbReference type="GO" id="GO:0009097">
    <property type="term" value="P:isoleucine biosynthetic process"/>
    <property type="evidence" value="ECO:0007669"/>
    <property type="project" value="UniProtKB-UniRule"/>
</dbReference>
<keyword evidence="3" id="KW-0028">Amino-acid biosynthesis</keyword>
<dbReference type="GO" id="GO:0043714">
    <property type="term" value="F:(R)-citramalate synthase activity"/>
    <property type="evidence" value="ECO:0007669"/>
    <property type="project" value="UniProtKB-UniRule"/>
</dbReference>
<protein>
    <recommendedName>
        <fullName evidence="8">Citramalate synthase</fullName>
        <ecNumber evidence="8">2.3.3.21</ecNumber>
    </recommendedName>
</protein>
<dbReference type="GO" id="GO:0009098">
    <property type="term" value="P:L-leucine biosynthetic process"/>
    <property type="evidence" value="ECO:0007669"/>
    <property type="project" value="InterPro"/>
</dbReference>
<name>A0A926E0Z6_9FIRM</name>
<dbReference type="InterPro" id="IPR002034">
    <property type="entry name" value="AIPM/Hcit_synth_CS"/>
</dbReference>
<dbReference type="PROSITE" id="PS00816">
    <property type="entry name" value="AIPM_HOMOCIT_SYNTH_2"/>
    <property type="match status" value="1"/>
</dbReference>
<evidence type="ECO:0000256" key="5">
    <source>
        <dbReference type="ARBA" id="ARBA00022679"/>
    </source>
</evidence>
<keyword evidence="12" id="KW-1185">Reference proteome</keyword>
<dbReference type="Gene3D" id="3.30.160.270">
    <property type="match status" value="1"/>
</dbReference>
<dbReference type="InterPro" id="IPR013709">
    <property type="entry name" value="2-isopropylmalate_synth_dimer"/>
</dbReference>
<evidence type="ECO:0000256" key="7">
    <source>
        <dbReference type="ARBA" id="ARBA00048263"/>
    </source>
</evidence>
<reference evidence="11" key="1">
    <citation type="submission" date="2020-08" db="EMBL/GenBank/DDBJ databases">
        <title>Genome public.</title>
        <authorList>
            <person name="Liu C."/>
            <person name="Sun Q."/>
        </authorList>
    </citation>
    <scope>NUCLEOTIDE SEQUENCE</scope>
    <source>
        <strain evidence="11">NSJ-31</strain>
    </source>
</reference>
<dbReference type="PANTHER" id="PTHR43538">
    <property type="entry name" value="ALPHA-IPM SYNTHASE/HOMOCITRATE SYNTHASE"/>
    <property type="match status" value="1"/>
</dbReference>
<evidence type="ECO:0000256" key="8">
    <source>
        <dbReference type="NCBIfam" id="TIGR00977"/>
    </source>
</evidence>
<dbReference type="PROSITE" id="PS50991">
    <property type="entry name" value="PYR_CT"/>
    <property type="match status" value="1"/>
</dbReference>
<dbReference type="InterPro" id="IPR000891">
    <property type="entry name" value="PYR_CT"/>
</dbReference>
<dbReference type="PROSITE" id="PS00815">
    <property type="entry name" value="AIPM_HOMOCIT_SYNTH_1"/>
    <property type="match status" value="1"/>
</dbReference>
<evidence type="ECO:0000256" key="4">
    <source>
        <dbReference type="ARBA" id="ARBA00022624"/>
    </source>
</evidence>
<comment type="caution">
    <text evidence="11">The sequence shown here is derived from an EMBL/GenBank/DDBJ whole genome shotgun (WGS) entry which is preliminary data.</text>
</comment>
<dbReference type="Gene3D" id="3.20.20.70">
    <property type="entry name" value="Aldolase class I"/>
    <property type="match status" value="1"/>
</dbReference>
<dbReference type="AlphaFoldDB" id="A0A926E0Z6"/>
<comment type="pathway">
    <text evidence="1">Amino-acid biosynthesis; L-isoleucine biosynthesis; 2-oxobutanoate from pyruvate: step 1/3.</text>
</comment>
<evidence type="ECO:0000313" key="12">
    <source>
        <dbReference type="Proteomes" id="UP000653127"/>
    </source>
</evidence>
<evidence type="ECO:0000259" key="10">
    <source>
        <dbReference type="PROSITE" id="PS50991"/>
    </source>
</evidence>
<dbReference type="SUPFAM" id="SSF110921">
    <property type="entry name" value="2-isopropylmalate synthase LeuA, allosteric (dimerisation) domain"/>
    <property type="match status" value="1"/>
</dbReference>
<keyword evidence="5 9" id="KW-0808">Transferase</keyword>
<evidence type="ECO:0000256" key="2">
    <source>
        <dbReference type="ARBA" id="ARBA00006154"/>
    </source>
</evidence>
<feature type="domain" description="Pyruvate carboxyltransferase" evidence="10">
    <location>
        <begin position="5"/>
        <end position="270"/>
    </location>
</feature>
<dbReference type="RefSeq" id="WP_249283433.1">
    <property type="nucleotide sequence ID" value="NZ_JACRST010000018.1"/>
</dbReference>
<evidence type="ECO:0000256" key="6">
    <source>
        <dbReference type="ARBA" id="ARBA00023304"/>
    </source>
</evidence>
<dbReference type="InterPro" id="IPR013785">
    <property type="entry name" value="Aldolase_TIM"/>
</dbReference>
<dbReference type="Pfam" id="PF08502">
    <property type="entry name" value="LeuA_dimer"/>
    <property type="match status" value="1"/>
</dbReference>
<dbReference type="EMBL" id="JACRST010000018">
    <property type="protein sequence ID" value="MBC8547392.1"/>
    <property type="molecule type" value="Genomic_DNA"/>
</dbReference>
<evidence type="ECO:0000256" key="9">
    <source>
        <dbReference type="RuleBase" id="RU003523"/>
    </source>
</evidence>
<sequence length="541" mass="59293">MERRIEIFDSTLRDGAQAEGIHFSVDDKLNIVRKLDKLGIPYIEAGNPGSNPKDFEFFERVRMLELRSAQLVAFGSTRRKDIAVEDDKNCRALIAADTEVIALFGKSWALHVENVLQTTRAENLRMIYDTVDYFVSHGKTVFFDAEHFFDGFRADPGYALETLRAAAQAGAQRLVLCDTNGGSFPADIADGVRAVRRELDVPVAIHCHNDLGCAVANSIEAVRCGAVQVQGTYIGFGERCGNASLSTLIPALQLKMGCRCITDEAMGRVTHTARYIAEVANYILPASTPVVGKSAFAHKAGMHVDAVQKLHASFENFPPERVGNNRSLLISEVAGRTAVANRLAQLDPTVTRDSPVTQEVMDALKELEHRGYQFESAQASLEIFLLKKLGLFQPFFELENFRIIGEQSESHRQISSAMIKVRVGDRSEITAAEGDGPVHALDRALRKALEVFYPALAQTRLIDFKVRVVEQRAATASIVRVLIETTDGASVWTTVGASADIIEASWHALADSVEYKLLCDDRNGVLEVCGGIAAGGAQRQK</sequence>
<evidence type="ECO:0000256" key="3">
    <source>
        <dbReference type="ARBA" id="ARBA00022605"/>
    </source>
</evidence>
<dbReference type="InterPro" id="IPR054691">
    <property type="entry name" value="LeuA/HCS_post-cat"/>
</dbReference>
<keyword evidence="6" id="KW-0100">Branched-chain amino acid biosynthesis</keyword>